<sequence length="54" mass="6432">MAIKITVRSYCLRFFLVLAFNSKVIYARTFFFCLIDCVFQSCINSRKKKNNIKK</sequence>
<gene>
    <name evidence="1" type="primary">Dana\GF27452</name>
    <name evidence="1" type="ORF">GF27452</name>
</gene>
<proteinExistence type="predicted"/>
<evidence type="ECO:0000313" key="2">
    <source>
        <dbReference type="Proteomes" id="UP000007801"/>
    </source>
</evidence>
<dbReference type="InParanoid" id="A0A0P8YGD2"/>
<protein>
    <submittedName>
        <fullName evidence="1">Uncharacterized protein</fullName>
    </submittedName>
</protein>
<organism evidence="1 2">
    <name type="scientific">Drosophila ananassae</name>
    <name type="common">Fruit fly</name>
    <dbReference type="NCBI Taxonomy" id="7217"/>
    <lineage>
        <taxon>Eukaryota</taxon>
        <taxon>Metazoa</taxon>
        <taxon>Ecdysozoa</taxon>
        <taxon>Arthropoda</taxon>
        <taxon>Hexapoda</taxon>
        <taxon>Insecta</taxon>
        <taxon>Pterygota</taxon>
        <taxon>Neoptera</taxon>
        <taxon>Endopterygota</taxon>
        <taxon>Diptera</taxon>
        <taxon>Brachycera</taxon>
        <taxon>Muscomorpha</taxon>
        <taxon>Ephydroidea</taxon>
        <taxon>Drosophilidae</taxon>
        <taxon>Drosophila</taxon>
        <taxon>Sophophora</taxon>
    </lineage>
</organism>
<dbReference type="AlphaFoldDB" id="A0A0P8YGD2"/>
<name>A0A0P8YGD2_DROAN</name>
<keyword evidence="2" id="KW-1185">Reference proteome</keyword>
<dbReference type="Proteomes" id="UP000007801">
    <property type="component" value="Unassembled WGS sequence"/>
</dbReference>
<accession>A0A0P8YGD2</accession>
<evidence type="ECO:0000313" key="1">
    <source>
        <dbReference type="EMBL" id="KPU80421.1"/>
    </source>
</evidence>
<dbReference type="EMBL" id="CH902617">
    <property type="protein sequence ID" value="KPU80421.1"/>
    <property type="molecule type" value="Genomic_DNA"/>
</dbReference>
<reference evidence="1 2" key="1">
    <citation type="journal article" date="2007" name="Nature">
        <title>Evolution of genes and genomes on the Drosophila phylogeny.</title>
        <authorList>
            <consortium name="Drosophila 12 Genomes Consortium"/>
            <person name="Clark A.G."/>
            <person name="Eisen M.B."/>
            <person name="Smith D.R."/>
            <person name="Bergman C.M."/>
            <person name="Oliver B."/>
            <person name="Markow T.A."/>
            <person name="Kaufman T.C."/>
            <person name="Kellis M."/>
            <person name="Gelbart W."/>
            <person name="Iyer V.N."/>
            <person name="Pollard D.A."/>
            <person name="Sackton T.B."/>
            <person name="Larracuente A.M."/>
            <person name="Singh N.D."/>
            <person name="Abad J.P."/>
            <person name="Abt D.N."/>
            <person name="Adryan B."/>
            <person name="Aguade M."/>
            <person name="Akashi H."/>
            <person name="Anderson W.W."/>
            <person name="Aquadro C.F."/>
            <person name="Ardell D.H."/>
            <person name="Arguello R."/>
            <person name="Artieri C.G."/>
            <person name="Barbash D.A."/>
            <person name="Barker D."/>
            <person name="Barsanti P."/>
            <person name="Batterham P."/>
            <person name="Batzoglou S."/>
            <person name="Begun D."/>
            <person name="Bhutkar A."/>
            <person name="Blanco E."/>
            <person name="Bosak S.A."/>
            <person name="Bradley R.K."/>
            <person name="Brand A.D."/>
            <person name="Brent M.R."/>
            <person name="Brooks A.N."/>
            <person name="Brown R.H."/>
            <person name="Butlin R.K."/>
            <person name="Caggese C."/>
            <person name="Calvi B.R."/>
            <person name="Bernardo de Carvalho A."/>
            <person name="Caspi A."/>
            <person name="Castrezana S."/>
            <person name="Celniker S.E."/>
            <person name="Chang J.L."/>
            <person name="Chapple C."/>
            <person name="Chatterji S."/>
            <person name="Chinwalla A."/>
            <person name="Civetta A."/>
            <person name="Clifton S.W."/>
            <person name="Comeron J.M."/>
            <person name="Costello J.C."/>
            <person name="Coyne J.A."/>
            <person name="Daub J."/>
            <person name="David R.G."/>
            <person name="Delcher A.L."/>
            <person name="Delehaunty K."/>
            <person name="Do C.B."/>
            <person name="Ebling H."/>
            <person name="Edwards K."/>
            <person name="Eickbush T."/>
            <person name="Evans J.D."/>
            <person name="Filipski A."/>
            <person name="Findeiss S."/>
            <person name="Freyhult E."/>
            <person name="Fulton L."/>
            <person name="Fulton R."/>
            <person name="Garcia A.C."/>
            <person name="Gardiner A."/>
            <person name="Garfield D.A."/>
            <person name="Garvin B.E."/>
            <person name="Gibson G."/>
            <person name="Gilbert D."/>
            <person name="Gnerre S."/>
            <person name="Godfrey J."/>
            <person name="Good R."/>
            <person name="Gotea V."/>
            <person name="Gravely B."/>
            <person name="Greenberg A.J."/>
            <person name="Griffiths-Jones S."/>
            <person name="Gross S."/>
            <person name="Guigo R."/>
            <person name="Gustafson E.A."/>
            <person name="Haerty W."/>
            <person name="Hahn M.W."/>
            <person name="Halligan D.L."/>
            <person name="Halpern A.L."/>
            <person name="Halter G.M."/>
            <person name="Han M.V."/>
            <person name="Heger A."/>
            <person name="Hillier L."/>
            <person name="Hinrichs A.S."/>
            <person name="Holmes I."/>
            <person name="Hoskins R.A."/>
            <person name="Hubisz M.J."/>
            <person name="Hultmark D."/>
            <person name="Huntley M.A."/>
            <person name="Jaffe D.B."/>
            <person name="Jagadeeshan S."/>
            <person name="Jeck W.R."/>
            <person name="Johnson J."/>
            <person name="Jones C.D."/>
            <person name="Jordan W.C."/>
            <person name="Karpen G.H."/>
            <person name="Kataoka E."/>
            <person name="Keightley P.D."/>
            <person name="Kheradpour P."/>
            <person name="Kirkness E.F."/>
            <person name="Koerich L.B."/>
            <person name="Kristiansen K."/>
            <person name="Kudrna D."/>
            <person name="Kulathinal R.J."/>
            <person name="Kumar S."/>
            <person name="Kwok R."/>
            <person name="Lander E."/>
            <person name="Langley C.H."/>
            <person name="Lapoint R."/>
            <person name="Lazzaro B.P."/>
            <person name="Lee S.J."/>
            <person name="Levesque L."/>
            <person name="Li R."/>
            <person name="Lin C.F."/>
            <person name="Lin M.F."/>
            <person name="Lindblad-Toh K."/>
            <person name="Llopart A."/>
            <person name="Long M."/>
            <person name="Low L."/>
            <person name="Lozovsky E."/>
            <person name="Lu J."/>
            <person name="Luo M."/>
            <person name="Machado C.A."/>
            <person name="Makalowski W."/>
            <person name="Marzo M."/>
            <person name="Matsuda M."/>
            <person name="Matzkin L."/>
            <person name="McAllister B."/>
            <person name="McBride C.S."/>
            <person name="McKernan B."/>
            <person name="McKernan K."/>
            <person name="Mendez-Lago M."/>
            <person name="Minx P."/>
            <person name="Mollenhauer M.U."/>
            <person name="Montooth K."/>
            <person name="Mount S.M."/>
            <person name="Mu X."/>
            <person name="Myers E."/>
            <person name="Negre B."/>
            <person name="Newfeld S."/>
            <person name="Nielsen R."/>
            <person name="Noor M.A."/>
            <person name="O'Grady P."/>
            <person name="Pachter L."/>
            <person name="Papaceit M."/>
            <person name="Parisi M.J."/>
            <person name="Parisi M."/>
            <person name="Parts L."/>
            <person name="Pedersen J.S."/>
            <person name="Pesole G."/>
            <person name="Phillippy A.M."/>
            <person name="Ponting C.P."/>
            <person name="Pop M."/>
            <person name="Porcelli D."/>
            <person name="Powell J.R."/>
            <person name="Prohaska S."/>
            <person name="Pruitt K."/>
            <person name="Puig M."/>
            <person name="Quesneville H."/>
            <person name="Ram K.R."/>
            <person name="Rand D."/>
            <person name="Rasmussen M.D."/>
            <person name="Reed L.K."/>
            <person name="Reenan R."/>
            <person name="Reily A."/>
            <person name="Remington K.A."/>
            <person name="Rieger T.T."/>
            <person name="Ritchie M.G."/>
            <person name="Robin C."/>
            <person name="Rogers Y.H."/>
            <person name="Rohde C."/>
            <person name="Rozas J."/>
            <person name="Rubenfield M.J."/>
            <person name="Ruiz A."/>
            <person name="Russo S."/>
            <person name="Salzberg S.L."/>
            <person name="Sanchez-Gracia A."/>
            <person name="Saranga D.J."/>
            <person name="Sato H."/>
            <person name="Schaeffer S.W."/>
            <person name="Schatz M.C."/>
            <person name="Schlenke T."/>
            <person name="Schwartz R."/>
            <person name="Segarra C."/>
            <person name="Singh R.S."/>
            <person name="Sirot L."/>
            <person name="Sirota M."/>
            <person name="Sisneros N.B."/>
            <person name="Smith C.D."/>
            <person name="Smith T.F."/>
            <person name="Spieth J."/>
            <person name="Stage D.E."/>
            <person name="Stark A."/>
            <person name="Stephan W."/>
            <person name="Strausberg R.L."/>
            <person name="Strempel S."/>
            <person name="Sturgill D."/>
            <person name="Sutton G."/>
            <person name="Sutton G.G."/>
            <person name="Tao W."/>
            <person name="Teichmann S."/>
            <person name="Tobari Y.N."/>
            <person name="Tomimura Y."/>
            <person name="Tsolas J.M."/>
            <person name="Valente V.L."/>
            <person name="Venter E."/>
            <person name="Venter J.C."/>
            <person name="Vicario S."/>
            <person name="Vieira F.G."/>
            <person name="Vilella A.J."/>
            <person name="Villasante A."/>
            <person name="Walenz B."/>
            <person name="Wang J."/>
            <person name="Wasserman M."/>
            <person name="Watts T."/>
            <person name="Wilson D."/>
            <person name="Wilson R.K."/>
            <person name="Wing R.A."/>
            <person name="Wolfner M.F."/>
            <person name="Wong A."/>
            <person name="Wong G.K."/>
            <person name="Wu C.I."/>
            <person name="Wu G."/>
            <person name="Yamamoto D."/>
            <person name="Yang H.P."/>
            <person name="Yang S.P."/>
            <person name="Yorke J.A."/>
            <person name="Yoshida K."/>
            <person name="Zdobnov E."/>
            <person name="Zhang P."/>
            <person name="Zhang Y."/>
            <person name="Zimin A.V."/>
            <person name="Baldwin J."/>
            <person name="Abdouelleil A."/>
            <person name="Abdulkadir J."/>
            <person name="Abebe A."/>
            <person name="Abera B."/>
            <person name="Abreu J."/>
            <person name="Acer S.C."/>
            <person name="Aftuck L."/>
            <person name="Alexander A."/>
            <person name="An P."/>
            <person name="Anderson E."/>
            <person name="Anderson S."/>
            <person name="Arachi H."/>
            <person name="Azer M."/>
            <person name="Bachantsang P."/>
            <person name="Barry A."/>
            <person name="Bayul T."/>
            <person name="Berlin A."/>
            <person name="Bessette D."/>
            <person name="Bloom T."/>
            <person name="Blye J."/>
            <person name="Boguslavskiy L."/>
            <person name="Bonnet C."/>
            <person name="Boukhgalter B."/>
            <person name="Bourzgui I."/>
            <person name="Brown A."/>
            <person name="Cahill P."/>
            <person name="Channer S."/>
            <person name="Cheshatsang Y."/>
            <person name="Chuda L."/>
            <person name="Citroen M."/>
            <person name="Collymore A."/>
            <person name="Cooke P."/>
            <person name="Costello M."/>
            <person name="D'Aco K."/>
            <person name="Daza R."/>
            <person name="De Haan G."/>
            <person name="DeGray S."/>
            <person name="DeMaso C."/>
            <person name="Dhargay N."/>
            <person name="Dooley K."/>
            <person name="Dooley E."/>
            <person name="Doricent M."/>
            <person name="Dorje P."/>
            <person name="Dorjee K."/>
            <person name="Dupes A."/>
            <person name="Elong R."/>
            <person name="Falk J."/>
            <person name="Farina A."/>
            <person name="Faro S."/>
            <person name="Ferguson D."/>
            <person name="Fisher S."/>
            <person name="Foley C.D."/>
            <person name="Franke A."/>
            <person name="Friedrich D."/>
            <person name="Gadbois L."/>
            <person name="Gearin G."/>
            <person name="Gearin C.R."/>
            <person name="Giannoukos G."/>
            <person name="Goode T."/>
            <person name="Graham J."/>
            <person name="Grandbois E."/>
            <person name="Grewal S."/>
            <person name="Gyaltsen K."/>
            <person name="Hafez N."/>
            <person name="Hagos B."/>
            <person name="Hall J."/>
            <person name="Henson C."/>
            <person name="Hollinger A."/>
            <person name="Honan T."/>
            <person name="Huard M.D."/>
            <person name="Hughes L."/>
            <person name="Hurhula B."/>
            <person name="Husby M.E."/>
            <person name="Kamat A."/>
            <person name="Kanga B."/>
            <person name="Kashin S."/>
            <person name="Khazanovich D."/>
            <person name="Kisner P."/>
            <person name="Lance K."/>
            <person name="Lara M."/>
            <person name="Lee W."/>
            <person name="Lennon N."/>
            <person name="Letendre F."/>
            <person name="LeVine R."/>
            <person name="Lipovsky A."/>
            <person name="Liu X."/>
            <person name="Liu J."/>
            <person name="Liu S."/>
            <person name="Lokyitsang T."/>
            <person name="Lokyitsang Y."/>
            <person name="Lubonja R."/>
            <person name="Lui A."/>
            <person name="MacDonald P."/>
            <person name="Magnisalis V."/>
            <person name="Maru K."/>
            <person name="Matthews C."/>
            <person name="McCusker W."/>
            <person name="McDonough S."/>
            <person name="Mehta T."/>
            <person name="Meldrim J."/>
            <person name="Meneus L."/>
            <person name="Mihai O."/>
            <person name="Mihalev A."/>
            <person name="Mihova T."/>
            <person name="Mittelman R."/>
            <person name="Mlenga V."/>
            <person name="Montmayeur A."/>
            <person name="Mulrain L."/>
            <person name="Navidi A."/>
            <person name="Naylor J."/>
            <person name="Negash T."/>
            <person name="Nguyen T."/>
            <person name="Nguyen N."/>
            <person name="Nicol R."/>
            <person name="Norbu C."/>
            <person name="Norbu N."/>
            <person name="Novod N."/>
            <person name="O'Neill B."/>
            <person name="Osman S."/>
            <person name="Markiewicz E."/>
            <person name="Oyono O.L."/>
            <person name="Patti C."/>
            <person name="Phunkhang P."/>
            <person name="Pierre F."/>
            <person name="Priest M."/>
            <person name="Raghuraman S."/>
            <person name="Rege F."/>
            <person name="Reyes R."/>
            <person name="Rise C."/>
            <person name="Rogov P."/>
            <person name="Ross K."/>
            <person name="Ryan E."/>
            <person name="Settipalli S."/>
            <person name="Shea T."/>
            <person name="Sherpa N."/>
            <person name="Shi L."/>
            <person name="Shih D."/>
            <person name="Sparrow T."/>
            <person name="Spaulding J."/>
            <person name="Stalker J."/>
            <person name="Stange-Thomann N."/>
            <person name="Stavropoulos S."/>
            <person name="Stone C."/>
            <person name="Strader C."/>
            <person name="Tesfaye S."/>
            <person name="Thomson T."/>
            <person name="Thoulutsang Y."/>
            <person name="Thoulutsang D."/>
            <person name="Topham K."/>
            <person name="Topping I."/>
            <person name="Tsamla T."/>
            <person name="Vassiliev H."/>
            <person name="Vo A."/>
            <person name="Wangchuk T."/>
            <person name="Wangdi T."/>
            <person name="Weiand M."/>
            <person name="Wilkinson J."/>
            <person name="Wilson A."/>
            <person name="Yadav S."/>
            <person name="Young G."/>
            <person name="Yu Q."/>
            <person name="Zembek L."/>
            <person name="Zhong D."/>
            <person name="Zimmer A."/>
            <person name="Zwirko Z."/>
            <person name="Jaffe D.B."/>
            <person name="Alvarez P."/>
            <person name="Brockman W."/>
            <person name="Butler J."/>
            <person name="Chin C."/>
            <person name="Gnerre S."/>
            <person name="Grabherr M."/>
            <person name="Kleber M."/>
            <person name="Mauceli E."/>
            <person name="MacCallum I."/>
        </authorList>
    </citation>
    <scope>NUCLEOTIDE SEQUENCE [LARGE SCALE GENOMIC DNA]</scope>
    <source>
        <strain evidence="2">Tucson 14024-0371.13</strain>
    </source>
</reference>